<gene>
    <name evidence="1" type="ORF">ACFQ1S_46255</name>
</gene>
<keyword evidence="2" id="KW-1185">Reference proteome</keyword>
<comment type="caution">
    <text evidence="1">The sequence shown here is derived from an EMBL/GenBank/DDBJ whole genome shotgun (WGS) entry which is preliminary data.</text>
</comment>
<organism evidence="1 2">
    <name type="scientific">Kibdelosporangium lantanae</name>
    <dbReference type="NCBI Taxonomy" id="1497396"/>
    <lineage>
        <taxon>Bacteria</taxon>
        <taxon>Bacillati</taxon>
        <taxon>Actinomycetota</taxon>
        <taxon>Actinomycetes</taxon>
        <taxon>Pseudonocardiales</taxon>
        <taxon>Pseudonocardiaceae</taxon>
        <taxon>Kibdelosporangium</taxon>
    </lineage>
</organism>
<dbReference type="SUPFAM" id="SSF53474">
    <property type="entry name" value="alpha/beta-Hydrolases"/>
    <property type="match status" value="1"/>
</dbReference>
<name>A0ABW3MSJ9_9PSEU</name>
<protein>
    <submittedName>
        <fullName evidence="1">Alpha/beta fold hydrolase</fullName>
    </submittedName>
</protein>
<proteinExistence type="predicted"/>
<evidence type="ECO:0000313" key="1">
    <source>
        <dbReference type="EMBL" id="MFD1052475.1"/>
    </source>
</evidence>
<accession>A0ABW3MSJ9</accession>
<evidence type="ECO:0000313" key="2">
    <source>
        <dbReference type="Proteomes" id="UP001597045"/>
    </source>
</evidence>
<dbReference type="EMBL" id="JBHTIS010004453">
    <property type="protein sequence ID" value="MFD1052475.1"/>
    <property type="molecule type" value="Genomic_DNA"/>
</dbReference>
<dbReference type="InterPro" id="IPR029058">
    <property type="entry name" value="AB_hydrolase_fold"/>
</dbReference>
<dbReference type="Proteomes" id="UP001597045">
    <property type="component" value="Unassembled WGS sequence"/>
</dbReference>
<sequence>FRRAFARFDPARVARFTDEVKIVAELSRPLAVLHGEDEQLVNLDYLRDVPMPTLWHGEVRVLPGVGHAPHEEDPEQFAEVLTRFVTELD</sequence>
<dbReference type="Gene3D" id="3.40.50.1820">
    <property type="entry name" value="alpha/beta hydrolase"/>
    <property type="match status" value="1"/>
</dbReference>
<reference evidence="2" key="1">
    <citation type="journal article" date="2019" name="Int. J. Syst. Evol. Microbiol.">
        <title>The Global Catalogue of Microorganisms (GCM) 10K type strain sequencing project: providing services to taxonomists for standard genome sequencing and annotation.</title>
        <authorList>
            <consortium name="The Broad Institute Genomics Platform"/>
            <consortium name="The Broad Institute Genome Sequencing Center for Infectious Disease"/>
            <person name="Wu L."/>
            <person name="Ma J."/>
        </authorList>
    </citation>
    <scope>NUCLEOTIDE SEQUENCE [LARGE SCALE GENOMIC DNA]</scope>
    <source>
        <strain evidence="2">JCM 31486</strain>
    </source>
</reference>
<dbReference type="GO" id="GO:0016787">
    <property type="term" value="F:hydrolase activity"/>
    <property type="evidence" value="ECO:0007669"/>
    <property type="project" value="UniProtKB-KW"/>
</dbReference>
<keyword evidence="1" id="KW-0378">Hydrolase</keyword>
<feature type="non-terminal residue" evidence="1">
    <location>
        <position position="1"/>
    </location>
</feature>